<evidence type="ECO:0000313" key="1">
    <source>
        <dbReference type="EMBL" id="SIN93161.1"/>
    </source>
</evidence>
<protein>
    <submittedName>
        <fullName evidence="1">Uncharacterized protein</fullName>
    </submittedName>
</protein>
<accession>A0A1N6FCZ8</accession>
<gene>
    <name evidence="1" type="ORF">SAMN05421769_1205</name>
</gene>
<dbReference type="EMBL" id="FSRQ01000001">
    <property type="protein sequence ID" value="SIN93161.1"/>
    <property type="molecule type" value="Genomic_DNA"/>
</dbReference>
<organism evidence="1 2">
    <name type="scientific">Chryseobacterium scophthalmum</name>
    <dbReference type="NCBI Taxonomy" id="59733"/>
    <lineage>
        <taxon>Bacteria</taxon>
        <taxon>Pseudomonadati</taxon>
        <taxon>Bacteroidota</taxon>
        <taxon>Flavobacteriia</taxon>
        <taxon>Flavobacteriales</taxon>
        <taxon>Weeksellaceae</taxon>
        <taxon>Chryseobacterium group</taxon>
        <taxon>Chryseobacterium</taxon>
    </lineage>
</organism>
<dbReference type="Proteomes" id="UP000184782">
    <property type="component" value="Unassembled WGS sequence"/>
</dbReference>
<keyword evidence="2" id="KW-1185">Reference proteome</keyword>
<proteinExistence type="predicted"/>
<sequence length="87" mass="10021">MITLKENPNVATFYEECYHALQDLNGHPERGTVYANGGTIYDNVDLWEYDAKVRILEEAEKLGISQKEIEKLNDHIGSVLRNEYGNY</sequence>
<dbReference type="OrthoDB" id="9991730at2"/>
<dbReference type="RefSeq" id="WP_074229387.1">
    <property type="nucleotide sequence ID" value="NZ_FSRQ01000001.1"/>
</dbReference>
<reference evidence="2" key="1">
    <citation type="submission" date="2016-12" db="EMBL/GenBank/DDBJ databases">
        <authorList>
            <person name="Varghese N."/>
            <person name="Submissions S."/>
        </authorList>
    </citation>
    <scope>NUCLEOTIDE SEQUENCE [LARGE SCALE GENOMIC DNA]</scope>
    <source>
        <strain evidence="2">DSM 16779</strain>
    </source>
</reference>
<evidence type="ECO:0000313" key="2">
    <source>
        <dbReference type="Proteomes" id="UP000184782"/>
    </source>
</evidence>
<name>A0A1N6FCZ8_9FLAO</name>
<dbReference type="AlphaFoldDB" id="A0A1N6FCZ8"/>